<dbReference type="NCBIfam" id="NF009499">
    <property type="entry name" value="PRK12859.1"/>
    <property type="match status" value="1"/>
</dbReference>
<sequence length="258" mass="28373">MDQLHGKIAIVTGASRREGIGAAICLELAKSGADIFFTHLRPYDQKMDYYIPEIDFPKELERQIKEMGRRVGSMELDISKPEAPSILLNEVEAQLGLPAILVNNATYSVDVDYRTMTAEMLDLHYAVNVRGTCMLTVEFAKRIEGKQSGSVINLISGQDKAPEPGNLAYVATKGAISAFTLSIAPDLAKRFITVNAVDPGPTDTGWMNPELKEYLLPKFPMGRIGQPEDAARLIAFLASDNARWITGQIIHSDGGFWD</sequence>
<evidence type="ECO:0000313" key="4">
    <source>
        <dbReference type="Proteomes" id="UP000189761"/>
    </source>
</evidence>
<dbReference type="RefSeq" id="WP_078109117.1">
    <property type="nucleotide sequence ID" value="NZ_CP065424.1"/>
</dbReference>
<dbReference type="GO" id="GO:0008206">
    <property type="term" value="P:bile acid metabolic process"/>
    <property type="evidence" value="ECO:0007669"/>
    <property type="project" value="UniProtKB-ARBA"/>
</dbReference>
<dbReference type="PANTHER" id="PTHR48107:SF7">
    <property type="entry name" value="RE15974P"/>
    <property type="match status" value="1"/>
</dbReference>
<dbReference type="PRINTS" id="PR00081">
    <property type="entry name" value="GDHRDH"/>
</dbReference>
<reference evidence="3 4" key="1">
    <citation type="submission" date="2017-01" db="EMBL/GenBank/DDBJ databases">
        <title>Draft genome sequence of Bacillus oleronius.</title>
        <authorList>
            <person name="Allam M."/>
        </authorList>
    </citation>
    <scope>NUCLEOTIDE SEQUENCE [LARGE SCALE GENOMIC DNA]</scope>
    <source>
        <strain evidence="3 4">DSM 9356</strain>
    </source>
</reference>
<keyword evidence="4" id="KW-1185">Reference proteome</keyword>
<dbReference type="SUPFAM" id="SSF51735">
    <property type="entry name" value="NAD(P)-binding Rossmann-fold domains"/>
    <property type="match status" value="1"/>
</dbReference>
<dbReference type="EMBL" id="MTLA01000004">
    <property type="protein sequence ID" value="OOP70319.1"/>
    <property type="molecule type" value="Genomic_DNA"/>
</dbReference>
<dbReference type="CDD" id="cd05233">
    <property type="entry name" value="SDR_c"/>
    <property type="match status" value="1"/>
</dbReference>
<dbReference type="PANTHER" id="PTHR48107">
    <property type="entry name" value="NADPH-DEPENDENT ALDEHYDE REDUCTASE-LIKE PROTEIN, CHLOROPLASTIC-RELATED"/>
    <property type="match status" value="1"/>
</dbReference>
<protein>
    <submittedName>
        <fullName evidence="3">Oxidoreductase</fullName>
    </submittedName>
</protein>
<dbReference type="GO" id="GO:0016614">
    <property type="term" value="F:oxidoreductase activity, acting on CH-OH group of donors"/>
    <property type="evidence" value="ECO:0007669"/>
    <property type="project" value="UniProtKB-ARBA"/>
</dbReference>
<dbReference type="Gene3D" id="3.40.50.720">
    <property type="entry name" value="NAD(P)-binding Rossmann-like Domain"/>
    <property type="match status" value="1"/>
</dbReference>
<dbReference type="InterPro" id="IPR020904">
    <property type="entry name" value="Sc_DH/Rdtase_CS"/>
</dbReference>
<dbReference type="Proteomes" id="UP000189761">
    <property type="component" value="Unassembled WGS sequence"/>
</dbReference>
<accession>A0A8E2IBL4</accession>
<name>A0A8E2IBL4_9BACI</name>
<dbReference type="FunFam" id="3.40.50.720:FF:000084">
    <property type="entry name" value="Short-chain dehydrogenase reductase"/>
    <property type="match status" value="1"/>
</dbReference>
<comment type="similarity">
    <text evidence="1">Belongs to the short-chain dehydrogenases/reductases (SDR) family.</text>
</comment>
<dbReference type="PROSITE" id="PS00061">
    <property type="entry name" value="ADH_SHORT"/>
    <property type="match status" value="1"/>
</dbReference>
<dbReference type="AlphaFoldDB" id="A0A8E2IBL4"/>
<dbReference type="Pfam" id="PF13561">
    <property type="entry name" value="adh_short_C2"/>
    <property type="match status" value="1"/>
</dbReference>
<gene>
    <name evidence="3" type="ORF">BWZ43_00355</name>
</gene>
<keyword evidence="2" id="KW-0560">Oxidoreductase</keyword>
<evidence type="ECO:0000256" key="1">
    <source>
        <dbReference type="ARBA" id="ARBA00006484"/>
    </source>
</evidence>
<organism evidence="3 4">
    <name type="scientific">Heyndrickxia oleronia</name>
    <dbReference type="NCBI Taxonomy" id="38875"/>
    <lineage>
        <taxon>Bacteria</taxon>
        <taxon>Bacillati</taxon>
        <taxon>Bacillota</taxon>
        <taxon>Bacilli</taxon>
        <taxon>Bacillales</taxon>
        <taxon>Bacillaceae</taxon>
        <taxon>Heyndrickxia</taxon>
    </lineage>
</organism>
<evidence type="ECO:0000256" key="2">
    <source>
        <dbReference type="ARBA" id="ARBA00023002"/>
    </source>
</evidence>
<dbReference type="NCBIfam" id="NF009389">
    <property type="entry name" value="PRK12748.1"/>
    <property type="match status" value="1"/>
</dbReference>
<dbReference type="InterPro" id="IPR002347">
    <property type="entry name" value="SDR_fam"/>
</dbReference>
<evidence type="ECO:0000313" key="3">
    <source>
        <dbReference type="EMBL" id="OOP70319.1"/>
    </source>
</evidence>
<dbReference type="PRINTS" id="PR00080">
    <property type="entry name" value="SDRFAMILY"/>
</dbReference>
<dbReference type="InterPro" id="IPR036291">
    <property type="entry name" value="NAD(P)-bd_dom_sf"/>
</dbReference>
<proteinExistence type="inferred from homology"/>
<comment type="caution">
    <text evidence="3">The sequence shown here is derived from an EMBL/GenBank/DDBJ whole genome shotgun (WGS) entry which is preliminary data.</text>
</comment>